<evidence type="ECO:0000313" key="2">
    <source>
        <dbReference type="EMBL" id="PNP48431.1"/>
    </source>
</evidence>
<name>A0A2K0TSF7_9HYPO</name>
<evidence type="ECO:0000313" key="3">
    <source>
        <dbReference type="Proteomes" id="UP000236546"/>
    </source>
</evidence>
<evidence type="ECO:0000256" key="1">
    <source>
        <dbReference type="SAM" id="MobiDB-lite"/>
    </source>
</evidence>
<gene>
    <name evidence="2" type="ORF">TGAMA5MH_00469</name>
</gene>
<sequence>MTLHDQIPYNRFGQESLDPARTSKHASVGGFPVPGEQNPSATSVMVQDYFVK</sequence>
<protein>
    <submittedName>
        <fullName evidence="2">Uncharacterized protein</fullName>
    </submittedName>
</protein>
<feature type="region of interest" description="Disordered" evidence="1">
    <location>
        <begin position="1"/>
        <end position="40"/>
    </location>
</feature>
<dbReference type="Proteomes" id="UP000236546">
    <property type="component" value="Unassembled WGS sequence"/>
</dbReference>
<reference evidence="2 3" key="1">
    <citation type="submission" date="2017-02" db="EMBL/GenBank/DDBJ databases">
        <title>Genomes of Trichoderma spp. with biocontrol activity.</title>
        <authorList>
            <person name="Gardiner D."/>
            <person name="Kazan K."/>
            <person name="Vos C."/>
            <person name="Harvey P."/>
        </authorList>
    </citation>
    <scope>NUCLEOTIDE SEQUENCE [LARGE SCALE GENOMIC DNA]</scope>
    <source>
        <strain evidence="2 3">A5MH</strain>
    </source>
</reference>
<proteinExistence type="predicted"/>
<dbReference type="AlphaFoldDB" id="A0A2K0TSF7"/>
<comment type="caution">
    <text evidence="2">The sequence shown here is derived from an EMBL/GenBank/DDBJ whole genome shotgun (WGS) entry which is preliminary data.</text>
</comment>
<accession>A0A2K0TSF7</accession>
<dbReference type="EMBL" id="MTYH01000007">
    <property type="protein sequence ID" value="PNP48431.1"/>
    <property type="molecule type" value="Genomic_DNA"/>
</dbReference>
<organism evidence="2 3">
    <name type="scientific">Trichoderma gamsii</name>
    <dbReference type="NCBI Taxonomy" id="398673"/>
    <lineage>
        <taxon>Eukaryota</taxon>
        <taxon>Fungi</taxon>
        <taxon>Dikarya</taxon>
        <taxon>Ascomycota</taxon>
        <taxon>Pezizomycotina</taxon>
        <taxon>Sordariomycetes</taxon>
        <taxon>Hypocreomycetidae</taxon>
        <taxon>Hypocreales</taxon>
        <taxon>Hypocreaceae</taxon>
        <taxon>Trichoderma</taxon>
    </lineage>
</organism>